<evidence type="ECO:0000313" key="3">
    <source>
        <dbReference type="Proteomes" id="UP000008810"/>
    </source>
</evidence>
<dbReference type="AlphaFoldDB" id="A0A2K2DIT1"/>
<reference evidence="1 2" key="1">
    <citation type="journal article" date="2010" name="Nature">
        <title>Genome sequencing and analysis of the model grass Brachypodium distachyon.</title>
        <authorList>
            <consortium name="International Brachypodium Initiative"/>
        </authorList>
    </citation>
    <scope>NUCLEOTIDE SEQUENCE [LARGE SCALE GENOMIC DNA]</scope>
    <source>
        <strain evidence="1 2">Bd21</strain>
    </source>
</reference>
<reference evidence="1" key="2">
    <citation type="submission" date="2017-06" db="EMBL/GenBank/DDBJ databases">
        <title>WGS assembly of Brachypodium distachyon.</title>
        <authorList>
            <consortium name="The International Brachypodium Initiative"/>
            <person name="Lucas S."/>
            <person name="Harmon-Smith M."/>
            <person name="Lail K."/>
            <person name="Tice H."/>
            <person name="Grimwood J."/>
            <person name="Bruce D."/>
            <person name="Barry K."/>
            <person name="Shu S."/>
            <person name="Lindquist E."/>
            <person name="Wang M."/>
            <person name="Pitluck S."/>
            <person name="Vogel J.P."/>
            <person name="Garvin D.F."/>
            <person name="Mockler T.C."/>
            <person name="Schmutz J."/>
            <person name="Rokhsar D."/>
            <person name="Bevan M.W."/>
        </authorList>
    </citation>
    <scope>NUCLEOTIDE SEQUENCE</scope>
    <source>
        <strain evidence="1">Bd21</strain>
    </source>
</reference>
<dbReference type="Gramene" id="PNT74186">
    <property type="protein sequence ID" value="PNT74186"/>
    <property type="gene ID" value="BRADI_1g09455v3"/>
</dbReference>
<dbReference type="EMBL" id="CM000880">
    <property type="protein sequence ID" value="PNT74186.1"/>
    <property type="molecule type" value="Genomic_DNA"/>
</dbReference>
<evidence type="ECO:0000313" key="1">
    <source>
        <dbReference type="EMBL" id="PNT74186.1"/>
    </source>
</evidence>
<organism evidence="1">
    <name type="scientific">Brachypodium distachyon</name>
    <name type="common">Purple false brome</name>
    <name type="synonym">Trachynia distachya</name>
    <dbReference type="NCBI Taxonomy" id="15368"/>
    <lineage>
        <taxon>Eukaryota</taxon>
        <taxon>Viridiplantae</taxon>
        <taxon>Streptophyta</taxon>
        <taxon>Embryophyta</taxon>
        <taxon>Tracheophyta</taxon>
        <taxon>Spermatophyta</taxon>
        <taxon>Magnoliopsida</taxon>
        <taxon>Liliopsida</taxon>
        <taxon>Poales</taxon>
        <taxon>Poaceae</taxon>
        <taxon>BOP clade</taxon>
        <taxon>Pooideae</taxon>
        <taxon>Stipodae</taxon>
        <taxon>Brachypodieae</taxon>
        <taxon>Brachypodium</taxon>
    </lineage>
</organism>
<dbReference type="Proteomes" id="UP000008810">
    <property type="component" value="Chromosome 1"/>
</dbReference>
<protein>
    <submittedName>
        <fullName evidence="1 2">Uncharacterized protein</fullName>
    </submittedName>
</protein>
<dbReference type="EnsemblPlants" id="PNT74186">
    <property type="protein sequence ID" value="PNT74186"/>
    <property type="gene ID" value="BRADI_1g09455v3"/>
</dbReference>
<proteinExistence type="predicted"/>
<keyword evidence="3" id="KW-1185">Reference proteome</keyword>
<dbReference type="InParanoid" id="A0A2K2DIT1"/>
<gene>
    <name evidence="1" type="ORF">BRADI_1g09455v3</name>
</gene>
<sequence length="180" mass="20076">MGLGLVRRAREVATPLHSLTCGPRARYLLPAAGTHDTPGPHSIYPLTGSINSRRSGKPYVRDEIEKDLRRANNVTKGTSRSSQRQVHFCIALRCCSWLLLPCFPLQITTGGCRCSKLEAKPHGPDAFVLWSLQPLITFVKRATMKVTIIMFHQVKSNKGIEVFRLSGVARAFTPSWRHSL</sequence>
<accession>A0A2K2DIT1</accession>
<reference evidence="2" key="3">
    <citation type="submission" date="2018-08" db="UniProtKB">
        <authorList>
            <consortium name="EnsemblPlants"/>
        </authorList>
    </citation>
    <scope>IDENTIFICATION</scope>
    <source>
        <strain evidence="2">cv. Bd21</strain>
    </source>
</reference>
<name>A0A2K2DIT1_BRADI</name>
<evidence type="ECO:0000313" key="2">
    <source>
        <dbReference type="EnsemblPlants" id="PNT74186"/>
    </source>
</evidence>